<name>A0A316G8I3_9RHOB</name>
<feature type="transmembrane region" description="Helical" evidence="1">
    <location>
        <begin position="211"/>
        <end position="231"/>
    </location>
</feature>
<comment type="caution">
    <text evidence="2">The sequence shown here is derived from an EMBL/GenBank/DDBJ whole genome shotgun (WGS) entry which is preliminary data.</text>
</comment>
<proteinExistence type="predicted"/>
<dbReference type="Proteomes" id="UP000245390">
    <property type="component" value="Unassembled WGS sequence"/>
</dbReference>
<dbReference type="KEGG" id="salo:EF888_10715"/>
<evidence type="ECO:0000313" key="3">
    <source>
        <dbReference type="Proteomes" id="UP000245390"/>
    </source>
</evidence>
<keyword evidence="3" id="KW-1185">Reference proteome</keyword>
<keyword evidence="1" id="KW-1133">Transmembrane helix</keyword>
<dbReference type="OrthoDB" id="5189031at2"/>
<dbReference type="RefSeq" id="WP_109758995.1">
    <property type="nucleotide sequence ID" value="NZ_CP034588.1"/>
</dbReference>
<evidence type="ECO:0008006" key="4">
    <source>
        <dbReference type="Google" id="ProtNLM"/>
    </source>
</evidence>
<keyword evidence="1" id="KW-0812">Transmembrane</keyword>
<reference evidence="2 3" key="1">
    <citation type="submission" date="2018-05" db="EMBL/GenBank/DDBJ databases">
        <title>Genomic Encyclopedia of Type Strains, Phase IV (KMG-IV): sequencing the most valuable type-strain genomes for metagenomic binning, comparative biology and taxonomic classification.</title>
        <authorList>
            <person name="Goeker M."/>
        </authorList>
    </citation>
    <scope>NUCLEOTIDE SEQUENCE [LARGE SCALE GENOMIC DNA]</scope>
    <source>
        <strain evidence="2 3">DSM 103371</strain>
    </source>
</reference>
<feature type="transmembrane region" description="Helical" evidence="1">
    <location>
        <begin position="163"/>
        <end position="182"/>
    </location>
</feature>
<accession>A0A316G8I3</accession>
<sequence>MERLIAWAVFAAALAFALVPFAVSFGGFDPRAFPNPLPDPVAQPEGWTFSIWGLIYLWLVVTTLGAAIFHVDTPTFWPHRPWLLVALVVGAAWLFVALESAIWATLLIWIMWIGAVGALFRAPASHRWMVRGPVGLFAGWLTAAASISIALVGAGWGVWFDEVTWAVIALVLALVLGIWLMARLAVPEVALAIGWALVGLTVDASDKSTLVAGLAAVGAVLMLVLAVRAVIRPSPKLAVA</sequence>
<feature type="transmembrane region" description="Helical" evidence="1">
    <location>
        <begin position="48"/>
        <end position="69"/>
    </location>
</feature>
<protein>
    <recommendedName>
        <fullName evidence="4">TspO/MBR related protein</fullName>
    </recommendedName>
</protein>
<feature type="transmembrane region" description="Helical" evidence="1">
    <location>
        <begin position="189"/>
        <end position="205"/>
    </location>
</feature>
<feature type="transmembrane region" description="Helical" evidence="1">
    <location>
        <begin position="81"/>
        <end position="96"/>
    </location>
</feature>
<evidence type="ECO:0000256" key="1">
    <source>
        <dbReference type="SAM" id="Phobius"/>
    </source>
</evidence>
<feature type="transmembrane region" description="Helical" evidence="1">
    <location>
        <begin position="134"/>
        <end position="157"/>
    </location>
</feature>
<feature type="transmembrane region" description="Helical" evidence="1">
    <location>
        <begin position="102"/>
        <end position="122"/>
    </location>
</feature>
<evidence type="ECO:0000313" key="2">
    <source>
        <dbReference type="EMBL" id="PWK57264.1"/>
    </source>
</evidence>
<organism evidence="2 3">
    <name type="scientific">Silicimonas algicola</name>
    <dbReference type="NCBI Taxonomy" id="1826607"/>
    <lineage>
        <taxon>Bacteria</taxon>
        <taxon>Pseudomonadati</taxon>
        <taxon>Pseudomonadota</taxon>
        <taxon>Alphaproteobacteria</taxon>
        <taxon>Rhodobacterales</taxon>
        <taxon>Paracoccaceae</taxon>
    </lineage>
</organism>
<dbReference type="EMBL" id="QGGV01000003">
    <property type="protein sequence ID" value="PWK57264.1"/>
    <property type="molecule type" value="Genomic_DNA"/>
</dbReference>
<dbReference type="AlphaFoldDB" id="A0A316G8I3"/>
<gene>
    <name evidence="2" type="ORF">C8D95_103503</name>
</gene>
<keyword evidence="1" id="KW-0472">Membrane</keyword>